<evidence type="ECO:0000313" key="2">
    <source>
        <dbReference type="EMBL" id="CAB4163458.1"/>
    </source>
</evidence>
<evidence type="ECO:0000313" key="1">
    <source>
        <dbReference type="EMBL" id="CAB4139160.1"/>
    </source>
</evidence>
<proteinExistence type="predicted"/>
<accession>A0A6J5M2G2</accession>
<name>A0A6J5M2G2_9CAUD</name>
<reference evidence="1" key="1">
    <citation type="submission" date="2020-04" db="EMBL/GenBank/DDBJ databases">
        <authorList>
            <person name="Chiriac C."/>
            <person name="Salcher M."/>
            <person name="Ghai R."/>
            <person name="Kavagutti S V."/>
        </authorList>
    </citation>
    <scope>NUCLEOTIDE SEQUENCE</scope>
</reference>
<protein>
    <submittedName>
        <fullName evidence="1">Uncharacterized protein</fullName>
    </submittedName>
</protein>
<dbReference type="EMBL" id="LR796355">
    <property type="protein sequence ID" value="CAB4139160.1"/>
    <property type="molecule type" value="Genomic_DNA"/>
</dbReference>
<sequence length="244" mass="24464">MCEPTTIAIAATAAGTAASIAGQKKAMRAMGSAQAAENIRQSKLRDEANALFSQSLSANTAKSRSEAEAAATTKRTDAYKGDLATVKRAEVGSAYGSQTPNVVADESAARGKAGQMSSVIDSRNKAALASFGDVTQATAVKNARARSEIGTTADFMRGSASALGAEMDYASHAGDKLKTVGDILQKIGMVAGGYAAASSAGAGLGEFAKLGSEGVTKAGAMEAATSGGWMVPSNTPGGWFVPVA</sequence>
<organism evidence="1">
    <name type="scientific">uncultured Caudovirales phage</name>
    <dbReference type="NCBI Taxonomy" id="2100421"/>
    <lineage>
        <taxon>Viruses</taxon>
        <taxon>Duplodnaviria</taxon>
        <taxon>Heunggongvirae</taxon>
        <taxon>Uroviricota</taxon>
        <taxon>Caudoviricetes</taxon>
        <taxon>Peduoviridae</taxon>
        <taxon>Maltschvirus</taxon>
        <taxon>Maltschvirus maltsch</taxon>
    </lineage>
</organism>
<gene>
    <name evidence="1" type="ORF">UFOVP339_24</name>
    <name evidence="2" type="ORF">UFOVP807_17</name>
</gene>
<dbReference type="EMBL" id="LR796757">
    <property type="protein sequence ID" value="CAB4163458.1"/>
    <property type="molecule type" value="Genomic_DNA"/>
</dbReference>